<evidence type="ECO:0000313" key="3">
    <source>
        <dbReference type="Proteomes" id="UP001412239"/>
    </source>
</evidence>
<organism evidence="2 3">
    <name type="scientific">Tuber aestivum</name>
    <name type="common">summer truffle</name>
    <dbReference type="NCBI Taxonomy" id="59557"/>
    <lineage>
        <taxon>Eukaryota</taxon>
        <taxon>Fungi</taxon>
        <taxon>Dikarya</taxon>
        <taxon>Ascomycota</taxon>
        <taxon>Pezizomycotina</taxon>
        <taxon>Pezizomycetes</taxon>
        <taxon>Pezizales</taxon>
        <taxon>Tuberaceae</taxon>
        <taxon>Tuber</taxon>
    </lineage>
</organism>
<proteinExistence type="predicted"/>
<accession>A0A292Q9V3</accession>
<evidence type="ECO:0000256" key="1">
    <source>
        <dbReference type="SAM" id="MobiDB-lite"/>
    </source>
</evidence>
<dbReference type="AlphaFoldDB" id="A0A292Q9V3"/>
<dbReference type="EMBL" id="LN890943">
    <property type="protein sequence ID" value="CUS15871.1"/>
    <property type="molecule type" value="Genomic_DNA"/>
</dbReference>
<name>A0A292Q9V3_9PEZI</name>
<keyword evidence="3" id="KW-1185">Reference proteome</keyword>
<sequence>MGDPHRSQANHAIIQTGDSRSTASAAMTKSCLPSITTLQSPKAYRVLGASCGQTGRMKAILTWWIMCRKPSRSLSPLSPRHMERLTDYGYSGLNGGGEEFFWCRCCSGTYGYGLILRRAGWAPEYCLMERR</sequence>
<reference evidence="2" key="1">
    <citation type="submission" date="2015-10" db="EMBL/GenBank/DDBJ databases">
        <authorList>
            <person name="Regsiter A."/>
            <person name="william w."/>
        </authorList>
    </citation>
    <scope>NUCLEOTIDE SEQUENCE</scope>
    <source>
        <strain evidence="2">Montdore</strain>
    </source>
</reference>
<dbReference type="Proteomes" id="UP001412239">
    <property type="component" value="Unassembled WGS sequence"/>
</dbReference>
<protein>
    <submittedName>
        <fullName evidence="2">Uncharacterized protein</fullName>
    </submittedName>
</protein>
<feature type="region of interest" description="Disordered" evidence="1">
    <location>
        <begin position="1"/>
        <end position="21"/>
    </location>
</feature>
<feature type="non-terminal residue" evidence="2">
    <location>
        <position position="1"/>
    </location>
</feature>
<evidence type="ECO:0000313" key="2">
    <source>
        <dbReference type="EMBL" id="CUS15871.1"/>
    </source>
</evidence>
<gene>
    <name evidence="2" type="ORF">GSTUAT00000148001</name>
</gene>